<evidence type="ECO:0000313" key="6">
    <source>
        <dbReference type="Proteomes" id="UP001225906"/>
    </source>
</evidence>
<feature type="domain" description="GGDEF" evidence="4">
    <location>
        <begin position="581"/>
        <end position="714"/>
    </location>
</feature>
<gene>
    <name evidence="5" type="ORF">Q9291_05845</name>
</gene>
<dbReference type="SMART" id="SM00267">
    <property type="entry name" value="GGDEF"/>
    <property type="match status" value="1"/>
</dbReference>
<dbReference type="SUPFAM" id="SSF55781">
    <property type="entry name" value="GAF domain-like"/>
    <property type="match status" value="1"/>
</dbReference>
<dbReference type="PROSITE" id="PS50883">
    <property type="entry name" value="EAL"/>
    <property type="match status" value="1"/>
</dbReference>
<evidence type="ECO:0000313" key="5">
    <source>
        <dbReference type="EMBL" id="MDP8567364.1"/>
    </source>
</evidence>
<evidence type="ECO:0000259" key="3">
    <source>
        <dbReference type="PROSITE" id="PS50883"/>
    </source>
</evidence>
<accession>A0ABT9JS40</accession>
<proteinExistence type="predicted"/>
<dbReference type="CDD" id="cd01948">
    <property type="entry name" value="EAL"/>
    <property type="match status" value="1"/>
</dbReference>
<feature type="domain" description="PAS" evidence="1">
    <location>
        <begin position="430"/>
        <end position="474"/>
    </location>
</feature>
<dbReference type="SMART" id="SM00091">
    <property type="entry name" value="PAS"/>
    <property type="match status" value="2"/>
</dbReference>
<dbReference type="PANTHER" id="PTHR44757:SF2">
    <property type="entry name" value="BIOFILM ARCHITECTURE MAINTENANCE PROTEIN MBAA"/>
    <property type="match status" value="1"/>
</dbReference>
<dbReference type="InterPro" id="IPR043128">
    <property type="entry name" value="Rev_trsase/Diguanyl_cyclase"/>
</dbReference>
<dbReference type="InterPro" id="IPR000160">
    <property type="entry name" value="GGDEF_dom"/>
</dbReference>
<sequence length="985" mass="112242">MSMQPHFDHHSTAWLRPLATAMPDMPMLAINRRAQCLAANAVAITSLDLSTHIEHPVVLPKNLRQSLVQAMRKQTAEVSVSIQSSGLTRHFKCRLFYPQQQRRAIGLILQEEEKNLTEQLLHMHSVVQSLIEMSPDLISIKDPDNRWIMANQRMLNTFQIDAHDFEFQNNLQIANALHPVFRNSFEHHEKSDQEVWHTRQAYRNEELVHLPEGGYKTLEVRKVAHFDRHEQPSHLITVARDVSEQKFIETQLYNRSAVLDTLISCDWMLHSAERWQNVAENVLQQCCLSFRFSRAVLLQHHMVNGRERQEMRSQAIYHWAMNGFHPTYDHWEKVSFTSPHLQRWHTLLSKGQPVMCEANTLPEDERFLLKSHDTVNMVIVPLMIDHEWWGSIVIERCFDAENTSSQELGSLMAIGRTLSVAIDREQTGGHLKLAKIAFDSTTEGIMIVNPAGELVGINQGYTLITGYDEAEVLGTKPQIFRQRPRGFFGALKRHGKWTGEIENYRKNGETYTEWMTITAVRNHANTITNYVGVFADISEIKRSQHQLNALVNHDPLTGLPNRRLISQLFNHAIQRANRNQQQSAVLFIDLDRFKNINDSLGHYAGDQLLLGVTDRIRTSLRESDIVGRLGGDEFIVLLENIHDKEDAAHKAQDILLALKREFMIDAHEIFVGASIGISMYPQDGTDVESLIKAADLAMYQVKNNGKNHHLFYDASLSRDAVEHFQMETELRQALSRQQLRVFYQAQIDLNTGLIVGAEALIRWQHPTQGLIPPGKFIPLAEETGLILSIGEWALTQAVSQANEWHHLHPEFKKIAINVSGVQIMKSQFADTVYGVLVDSNCDPSIVELEITESTLMQHTQHVVNTFNQLKQLGVSIAIDDFGTGYSSLSHLKRLPLDQIKIDRSFVKDLPDDKDDAAITSAIYAMATQLGFTVVAEGVETEEQEKFLQRLGCQTAQGYLYAYPVSADAFLQLLELNNQRKIKRHA</sequence>
<dbReference type="RefSeq" id="WP_306389088.1">
    <property type="nucleotide sequence ID" value="NZ_JAVCAP010000012.1"/>
</dbReference>
<comment type="caution">
    <text evidence="5">The sequence shown here is derived from an EMBL/GenBank/DDBJ whole genome shotgun (WGS) entry which is preliminary data.</text>
</comment>
<dbReference type="PROSITE" id="PS50887">
    <property type="entry name" value="GGDEF"/>
    <property type="match status" value="1"/>
</dbReference>
<dbReference type="SUPFAM" id="SSF55073">
    <property type="entry name" value="Nucleotide cyclase"/>
    <property type="match status" value="1"/>
</dbReference>
<dbReference type="Pfam" id="PF13426">
    <property type="entry name" value="PAS_9"/>
    <property type="match status" value="1"/>
</dbReference>
<dbReference type="CDD" id="cd01949">
    <property type="entry name" value="GGDEF"/>
    <property type="match status" value="1"/>
</dbReference>
<keyword evidence="6" id="KW-1185">Reference proteome</keyword>
<dbReference type="SMART" id="SM00065">
    <property type="entry name" value="GAF"/>
    <property type="match status" value="1"/>
</dbReference>
<dbReference type="InterPro" id="IPR003018">
    <property type="entry name" value="GAF"/>
</dbReference>
<dbReference type="InterPro" id="IPR001610">
    <property type="entry name" value="PAC"/>
</dbReference>
<dbReference type="SUPFAM" id="SSF141868">
    <property type="entry name" value="EAL domain-like"/>
    <property type="match status" value="1"/>
</dbReference>
<dbReference type="InterPro" id="IPR052155">
    <property type="entry name" value="Biofilm_reg_signaling"/>
</dbReference>
<dbReference type="InterPro" id="IPR001633">
    <property type="entry name" value="EAL_dom"/>
</dbReference>
<name>A0ABT9JS40_9PROT</name>
<dbReference type="EMBL" id="JAVCAP010000012">
    <property type="protein sequence ID" value="MDP8567364.1"/>
    <property type="molecule type" value="Genomic_DNA"/>
</dbReference>
<evidence type="ECO:0000259" key="2">
    <source>
        <dbReference type="PROSITE" id="PS50113"/>
    </source>
</evidence>
<dbReference type="CDD" id="cd00130">
    <property type="entry name" value="PAS"/>
    <property type="match status" value="1"/>
</dbReference>
<dbReference type="PROSITE" id="PS50112">
    <property type="entry name" value="PAS"/>
    <property type="match status" value="1"/>
</dbReference>
<dbReference type="SMART" id="SM00052">
    <property type="entry name" value="EAL"/>
    <property type="match status" value="1"/>
</dbReference>
<feature type="domain" description="EAL" evidence="3">
    <location>
        <begin position="723"/>
        <end position="977"/>
    </location>
</feature>
<dbReference type="Gene3D" id="3.30.450.40">
    <property type="match status" value="1"/>
</dbReference>
<dbReference type="InterPro" id="IPR000014">
    <property type="entry name" value="PAS"/>
</dbReference>
<dbReference type="Gene3D" id="3.30.450.20">
    <property type="entry name" value="PAS domain"/>
    <property type="match status" value="2"/>
</dbReference>
<dbReference type="InterPro" id="IPR035919">
    <property type="entry name" value="EAL_sf"/>
</dbReference>
<dbReference type="Pfam" id="PF08448">
    <property type="entry name" value="PAS_4"/>
    <property type="match status" value="1"/>
</dbReference>
<dbReference type="InterPro" id="IPR029016">
    <property type="entry name" value="GAF-like_dom_sf"/>
</dbReference>
<dbReference type="SUPFAM" id="SSF55785">
    <property type="entry name" value="PYP-like sensor domain (PAS domain)"/>
    <property type="match status" value="2"/>
</dbReference>
<evidence type="ECO:0000259" key="4">
    <source>
        <dbReference type="PROSITE" id="PS50887"/>
    </source>
</evidence>
<protein>
    <submittedName>
        <fullName evidence="5">EAL domain-containing protein</fullName>
    </submittedName>
</protein>
<reference evidence="6" key="1">
    <citation type="journal article" date="2019" name="Int. J. Syst. Evol. Microbiol.">
        <title>The Global Catalogue of Microorganisms (GCM) 10K type strain sequencing project: providing services to taxonomists for standard genome sequencing and annotation.</title>
        <authorList>
            <consortium name="The Broad Institute Genomics Platform"/>
            <consortium name="The Broad Institute Genome Sequencing Center for Infectious Disease"/>
            <person name="Wu L."/>
            <person name="Ma J."/>
        </authorList>
    </citation>
    <scope>NUCLEOTIDE SEQUENCE [LARGE SCALE GENOMIC DNA]</scope>
    <source>
        <strain evidence="6">VKM B-3159</strain>
    </source>
</reference>
<dbReference type="Pfam" id="PF00990">
    <property type="entry name" value="GGDEF"/>
    <property type="match status" value="1"/>
</dbReference>
<dbReference type="PANTHER" id="PTHR44757">
    <property type="entry name" value="DIGUANYLATE CYCLASE DGCP"/>
    <property type="match status" value="1"/>
</dbReference>
<dbReference type="NCBIfam" id="TIGR00254">
    <property type="entry name" value="GGDEF"/>
    <property type="match status" value="1"/>
</dbReference>
<dbReference type="SMART" id="SM00086">
    <property type="entry name" value="PAC"/>
    <property type="match status" value="2"/>
</dbReference>
<dbReference type="NCBIfam" id="TIGR00229">
    <property type="entry name" value="sensory_box"/>
    <property type="match status" value="1"/>
</dbReference>
<dbReference type="InterPro" id="IPR035965">
    <property type="entry name" value="PAS-like_dom_sf"/>
</dbReference>
<dbReference type="Gene3D" id="3.20.20.450">
    <property type="entry name" value="EAL domain"/>
    <property type="match status" value="1"/>
</dbReference>
<dbReference type="Gene3D" id="3.30.70.270">
    <property type="match status" value="1"/>
</dbReference>
<dbReference type="InterPro" id="IPR029787">
    <property type="entry name" value="Nucleotide_cyclase"/>
</dbReference>
<organism evidence="5 6">
    <name type="scientific">Methylophilus aquaticus</name>
    <dbReference type="NCBI Taxonomy" id="1971610"/>
    <lineage>
        <taxon>Bacteria</taxon>
        <taxon>Pseudomonadati</taxon>
        <taxon>Pseudomonadota</taxon>
        <taxon>Betaproteobacteria</taxon>
        <taxon>Nitrosomonadales</taxon>
        <taxon>Methylophilaceae</taxon>
        <taxon>Methylophilus</taxon>
    </lineage>
</organism>
<dbReference type="Pfam" id="PF01590">
    <property type="entry name" value="GAF"/>
    <property type="match status" value="1"/>
</dbReference>
<evidence type="ECO:0000259" key="1">
    <source>
        <dbReference type="PROSITE" id="PS50112"/>
    </source>
</evidence>
<dbReference type="InterPro" id="IPR000700">
    <property type="entry name" value="PAS-assoc_C"/>
</dbReference>
<dbReference type="InterPro" id="IPR013656">
    <property type="entry name" value="PAS_4"/>
</dbReference>
<dbReference type="Proteomes" id="UP001225906">
    <property type="component" value="Unassembled WGS sequence"/>
</dbReference>
<dbReference type="Pfam" id="PF00563">
    <property type="entry name" value="EAL"/>
    <property type="match status" value="1"/>
</dbReference>
<feature type="domain" description="PAC" evidence="2">
    <location>
        <begin position="497"/>
        <end position="549"/>
    </location>
</feature>
<dbReference type="PROSITE" id="PS50113">
    <property type="entry name" value="PAC"/>
    <property type="match status" value="1"/>
</dbReference>